<feature type="region of interest" description="Disordered" evidence="3">
    <location>
        <begin position="356"/>
        <end position="393"/>
    </location>
</feature>
<evidence type="ECO:0000256" key="2">
    <source>
        <dbReference type="ARBA" id="ARBA00023242"/>
    </source>
</evidence>
<feature type="compositionally biased region" description="Low complexity" evidence="3">
    <location>
        <begin position="889"/>
        <end position="902"/>
    </location>
</feature>
<dbReference type="RefSeq" id="XP_062737910.1">
    <property type="nucleotide sequence ID" value="XM_062872011.1"/>
</dbReference>
<dbReference type="PANTHER" id="PTHR12585:SF70">
    <property type="entry name" value="RAD21_REC8 N TERMINAL DOMAIN PROTEIN (AFU_ORTHOLOGUE AFUA_6G02900)"/>
    <property type="match status" value="1"/>
</dbReference>
<feature type="domain" description="Rad21/Rec8-like protein N-terminal" evidence="6">
    <location>
        <begin position="591"/>
        <end position="700"/>
    </location>
</feature>
<dbReference type="Pfam" id="PF04824">
    <property type="entry name" value="Rad21_Rec8"/>
    <property type="match status" value="1"/>
</dbReference>
<name>A0ABR0FZP7_9PEZI</name>
<evidence type="ECO:0000256" key="4">
    <source>
        <dbReference type="SAM" id="SignalP"/>
    </source>
</evidence>
<dbReference type="SUPFAM" id="SSF89372">
    <property type="entry name" value="Fucose-specific lectin"/>
    <property type="match status" value="1"/>
</dbReference>
<evidence type="ECO:0000256" key="1">
    <source>
        <dbReference type="ARBA" id="ARBA00004123"/>
    </source>
</evidence>
<dbReference type="InterPro" id="IPR006910">
    <property type="entry name" value="Rad21_Rec8_N"/>
</dbReference>
<dbReference type="InterPro" id="IPR023093">
    <property type="entry name" value="ScpA-like_C"/>
</dbReference>
<dbReference type="PANTHER" id="PTHR12585">
    <property type="entry name" value="SCC1 / RAD21 FAMILY MEMBER"/>
    <property type="match status" value="1"/>
</dbReference>
<comment type="subcellular location">
    <subcellularLocation>
        <location evidence="1">Nucleus</location>
    </subcellularLocation>
</comment>
<feature type="domain" description="Rad21/Rec8-like protein C-terminal eukaryotic" evidence="5">
    <location>
        <begin position="1241"/>
        <end position="1283"/>
    </location>
</feature>
<feature type="compositionally biased region" description="Low complexity" evidence="3">
    <location>
        <begin position="763"/>
        <end position="775"/>
    </location>
</feature>
<feature type="region of interest" description="Disordered" evidence="3">
    <location>
        <begin position="858"/>
        <end position="931"/>
    </location>
</feature>
<dbReference type="Gene3D" id="2.120.10.70">
    <property type="entry name" value="Fucose-specific lectin"/>
    <property type="match status" value="1"/>
</dbReference>
<feature type="chain" id="PRO_5047245921" evidence="4">
    <location>
        <begin position="26"/>
        <end position="1320"/>
    </location>
</feature>
<feature type="compositionally biased region" description="Acidic residues" evidence="3">
    <location>
        <begin position="1293"/>
        <end position="1307"/>
    </location>
</feature>
<evidence type="ECO:0000259" key="5">
    <source>
        <dbReference type="Pfam" id="PF04824"/>
    </source>
</evidence>
<organism evidence="7 8">
    <name type="scientific">Podospora bellae-mahoneyi</name>
    <dbReference type="NCBI Taxonomy" id="2093777"/>
    <lineage>
        <taxon>Eukaryota</taxon>
        <taxon>Fungi</taxon>
        <taxon>Dikarya</taxon>
        <taxon>Ascomycota</taxon>
        <taxon>Pezizomycotina</taxon>
        <taxon>Sordariomycetes</taxon>
        <taxon>Sordariomycetidae</taxon>
        <taxon>Sordariales</taxon>
        <taxon>Podosporaceae</taxon>
        <taxon>Podospora</taxon>
    </lineage>
</organism>
<keyword evidence="8" id="KW-1185">Reference proteome</keyword>
<feature type="compositionally biased region" description="Low complexity" evidence="3">
    <location>
        <begin position="366"/>
        <end position="383"/>
    </location>
</feature>
<dbReference type="InterPro" id="IPR039781">
    <property type="entry name" value="Rad21/Rec8-like"/>
</dbReference>
<dbReference type="InterPro" id="IPR006909">
    <property type="entry name" value="Rad21/Rec8_C_eu"/>
</dbReference>
<feature type="compositionally biased region" description="Polar residues" evidence="3">
    <location>
        <begin position="736"/>
        <end position="758"/>
    </location>
</feature>
<evidence type="ECO:0000313" key="8">
    <source>
        <dbReference type="Proteomes" id="UP001322138"/>
    </source>
</evidence>
<dbReference type="EMBL" id="JAFFGZ010000001">
    <property type="protein sequence ID" value="KAK4648935.1"/>
    <property type="molecule type" value="Genomic_DNA"/>
</dbReference>
<feature type="region of interest" description="Disordered" evidence="3">
    <location>
        <begin position="430"/>
        <end position="449"/>
    </location>
</feature>
<accession>A0ABR0FZP7</accession>
<keyword evidence="4" id="KW-0732">Signal</keyword>
<gene>
    <name evidence="7" type="primary">rec8</name>
    <name evidence="7" type="ORF">QC761_0016160</name>
</gene>
<dbReference type="Proteomes" id="UP001322138">
    <property type="component" value="Unassembled WGS sequence"/>
</dbReference>
<dbReference type="Pfam" id="PF04825">
    <property type="entry name" value="Rad21_Rec8_N"/>
    <property type="match status" value="1"/>
</dbReference>
<dbReference type="CDD" id="cd21789">
    <property type="entry name" value="Rad21_Rec8_M_SpRec8p-like"/>
    <property type="match status" value="1"/>
</dbReference>
<sequence length="1320" mass="145328">MFFFEMASLLSSLLLLGAAISPAQARVAAWWNGVGPQVIVQNETTGLIRYSRCNLFDNPKYSYTDGSVFSLTYKPKNDTPLAGSGYWSNEFTAASIYYLTERYEIANGLFHCNMTTGLFESKGNWIISKPSPSVHQNTGLASLLLGEEGGYRLFYHNKDGQVAQLGYTRDDGQWLYKGMVSKDVNTIPALGAAHSGKENITVVSTRDLSNIGVTRWNSAGTWWRSTLPQALENETDVITSKTNKTEIVINATSPVNFTLPAYDAATKGMGISIDRNYTRFIWYIGTDKKIHQIGNTNYFWSIRENQTESFWPEADEPNASVGVAFDFSSSLVHLYYMAKGKLVQVKYENESWKAWSNVPEPPAEQTTTDPTPSGPTTTESPVSEQSDVPNEGLSTGAKAGIGVGVSLGVIAVGVLIAVIVLLKRKKHQGFEHPPQQHTDDGSTIAPTTPAPSYGVPHPQNPSMVHYNNIAPQYHNYQMAQYDGYAWDQKYAPITSNSPPASKPYSSPQSTYAAMPIQQLDSETRPTELYAQPLYELPNQTNSHELVAEPKRTAAEQQEIYETQQLEQQRRAMYQQQQQQQAQMYQGQPPQYQQLLTSHQYGVATVWLVSTVGIKSNAKKISRKAIQEVNVQKACETILEPGAPIALRLQGSLLYGVSRVYSQQCQYVLADAEKVQAHMMAFYNAMGGNENALDPRAGKAKRKELMLQDDPDFDLNYQLPVFELDDDGNLILPAVESQASRNSTSQMSPHQLDSFNAGGSSIHGGLDLPGSSSGLGNPFHDGPFGSDDIDRGMDNQQVLPFGDEERQLAPIDDWGIEIDADGNVLALFDEPELPQIPQVDIFKVDDHLPSDLGLDRFDSEGDFVMGNKDPAIPSDPRLSSEPPVLPQVRQAQQEENQEQQQQEAEMDENASEVQAPARARRQRRRQLLAPDDQTMLTRGQIRLWGDTYANRADEETARQQRRGLTATETRMNAYNLVFGQGLANFGYLAGYPNIPHPLAPFFAGEGLAQQLGFISPDSDVSGDVPATPRSRRRTASQALELEEDEVARRVRPRLSNEPDAPQGAPQLTNEAQLFLLVEQGEPIEAGRRGTSAQLSDAIHSDAPWNRPSSHIPSSSIKGGAGSKPGSRQVSASPLTHRARAGILGGSDQIERFSDQPIFGSDTDFTQGGGGAFLSSDPIVDPIDAPQEIKVPADTSQQMIKALDREGENFARFLRHIAKTKGYANEDDEQDEKAWVSFDDLFEPEDRKRAVVVQAFHHVLTLATKNVVKVKQDGQGGLKPFGEIRVGVDLPLSEDGGEEGEDEEMGDGGEESRIATGDDDEE</sequence>
<proteinExistence type="predicted"/>
<dbReference type="Gene3D" id="1.10.10.580">
    <property type="entry name" value="Structural maintenance of chromosome 1. Chain E"/>
    <property type="match status" value="1"/>
</dbReference>
<keyword evidence="2" id="KW-0539">Nucleus</keyword>
<reference evidence="7 8" key="1">
    <citation type="journal article" date="2023" name="bioRxiv">
        <title>High-quality genome assemblies of four members of thePodospora anserinaspecies complex.</title>
        <authorList>
            <person name="Ament-Velasquez S.L."/>
            <person name="Vogan A.A."/>
            <person name="Wallerman O."/>
            <person name="Hartmann F."/>
            <person name="Gautier V."/>
            <person name="Silar P."/>
            <person name="Giraud T."/>
            <person name="Johannesson H."/>
        </authorList>
    </citation>
    <scope>NUCLEOTIDE SEQUENCE [LARGE SCALE GENOMIC DNA]</scope>
    <source>
        <strain evidence="7 8">CBS 112042</strain>
    </source>
</reference>
<evidence type="ECO:0000259" key="6">
    <source>
        <dbReference type="Pfam" id="PF04825"/>
    </source>
</evidence>
<comment type="caution">
    <text evidence="7">The sequence shown here is derived from an EMBL/GenBank/DDBJ whole genome shotgun (WGS) entry which is preliminary data.</text>
</comment>
<feature type="region of interest" description="Disordered" evidence="3">
    <location>
        <begin position="736"/>
        <end position="795"/>
    </location>
</feature>
<evidence type="ECO:0000256" key="3">
    <source>
        <dbReference type="SAM" id="MobiDB-lite"/>
    </source>
</evidence>
<feature type="region of interest" description="Disordered" evidence="3">
    <location>
        <begin position="1151"/>
        <end position="1170"/>
    </location>
</feature>
<feature type="compositionally biased region" description="Polar residues" evidence="3">
    <location>
        <begin position="1105"/>
        <end position="1115"/>
    </location>
</feature>
<evidence type="ECO:0000313" key="7">
    <source>
        <dbReference type="EMBL" id="KAK4648935.1"/>
    </source>
</evidence>
<dbReference type="GeneID" id="87891086"/>
<feature type="region of interest" description="Disordered" evidence="3">
    <location>
        <begin position="1085"/>
        <end position="1132"/>
    </location>
</feature>
<feature type="region of interest" description="Disordered" evidence="3">
    <location>
        <begin position="1015"/>
        <end position="1065"/>
    </location>
</feature>
<feature type="region of interest" description="Disordered" evidence="3">
    <location>
        <begin position="1277"/>
        <end position="1320"/>
    </location>
</feature>
<feature type="signal peptide" evidence="4">
    <location>
        <begin position="1"/>
        <end position="25"/>
    </location>
</feature>
<protein>
    <submittedName>
        <fullName evidence="7">R8 protein</fullName>
    </submittedName>
</protein>